<evidence type="ECO:0000313" key="2">
    <source>
        <dbReference type="EMBL" id="SGZ08538.1"/>
    </source>
</evidence>
<dbReference type="Gene3D" id="4.10.1080.10">
    <property type="entry name" value="TSP type-3 repeat"/>
    <property type="match status" value="1"/>
</dbReference>
<reference evidence="2 3" key="1">
    <citation type="submission" date="2016-11" db="EMBL/GenBank/DDBJ databases">
        <authorList>
            <person name="Jaros S."/>
            <person name="Januszkiewicz K."/>
            <person name="Wedrychowicz H."/>
        </authorList>
    </citation>
    <scope>NUCLEOTIDE SEQUENCE [LARGE SCALE GENOMIC DNA]</scope>
    <source>
        <strain evidence="2">NVI 5450</strain>
    </source>
</reference>
<name>A0A1L0C452_9GAMM</name>
<dbReference type="Proteomes" id="UP000183794">
    <property type="component" value="Unassembled WGS sequence"/>
</dbReference>
<gene>
    <name evidence="2" type="ORF">NVI5450_3339</name>
</gene>
<evidence type="ECO:0000256" key="1">
    <source>
        <dbReference type="SAM" id="SignalP"/>
    </source>
</evidence>
<dbReference type="RefSeq" id="WP_075518336.1">
    <property type="nucleotide sequence ID" value="NZ_FPLD01000091.1"/>
</dbReference>
<keyword evidence="1" id="KW-0732">Signal</keyword>
<feature type="signal peptide" evidence="1">
    <location>
        <begin position="1"/>
        <end position="19"/>
    </location>
</feature>
<dbReference type="InterPro" id="IPR028974">
    <property type="entry name" value="TSP_type-3_rpt"/>
</dbReference>
<proteinExistence type="predicted"/>
<dbReference type="AlphaFoldDB" id="A0A1L0C452"/>
<evidence type="ECO:0008006" key="4">
    <source>
        <dbReference type="Google" id="ProtNLM"/>
    </source>
</evidence>
<accession>A0A1L0C452</accession>
<sequence>MKKKLLAIALGLSSSITLVGCGGGGGDDKNTGKVTTPAVTVPVTTAPTSVFYNVKVIDGYLKNAQVWLDINGDKKLDDDEPSIFSGSGGVAQLDVTNIINPEQYSSFAKIIFGQTVDEDTGPVANDYVMSAPPGEKEITPLSTLVSIGIAHSTDGTETAEEYAVIQQAVMTKIANALGIQEEDVFGDYIANGSGGSSYAAENIVLSKILPNDTDEFITIIADNSDDTAFNKQVSVVSDMIKDVVEITAEEDFDTQVSIFDDDDDLDTDSDGDGLPDGLDALPNDVNEWLDSDGDLIGNNADPDDDNDGVIDELDIDPLDPALGISETKQVIQFLQGSSAFYTLSEELNNNVSELYIDGFTVNGDLAVTESYERIRTDNSLALLSTEMSSNLLLTLSGWTNVGGGYTLDLADGMLTAYPTDYSDISYQITSVMSELSGLNIAENSINWGMFIDDSTVYPEGAISALFSLKANQDTYSLSGEDLWVLRGNYGVGDGSDATTLNELITASSAGDNPDSGLVHGVSLGQHVGVELVADNTVNFYTFDFSETETAQKIASTTWSLTSLNGEEIISFTVPQVVIDSWIDRWEYDSPHIIFSVYQDRVIRGSVQKSGELIDGDKSAFMNEIAKNAVVGAVQVDITVCGSGDIDTDANLDDFEQAVSDCGGSSKPITSEMLIAQSFHRITAQGESRNHIFSDDGTVVVYEQGIESYTQNWSINGDSIQLSNTFGENGEESNNSIWVLLDSTDAAWSMKAYDTSTYRDGDDQLVTNSEVWSGLLDLRDADGAYNCEIRYNPGPASIDEFNAQLAVCGVLPEMDLADNSILRITGSLQTRSYVFNFDNTAFYYRNGVKYNRIWAINDDGNLELHNGEEQPLNYIMRLVDDSNGNLKFAVYDNGRQSIWSTTYKAVDLSVDILACEYLDSEWDDAPRIYRSFDEFKQAVTFCQDGKLLAAFSDGLIDRGITLTTGDALNQADDVDTYQFNQDGSGVFTYNNGAGDVSVPMIWVIHEEGIIKVVMEYTDGNDVAQIAHDYLAIVETNGIDFSVKVFSRGSMLQGIDDTDLGELESRILKVPDVE</sequence>
<organism evidence="2 3">
    <name type="scientific">Moritella viscosa</name>
    <dbReference type="NCBI Taxonomy" id="80854"/>
    <lineage>
        <taxon>Bacteria</taxon>
        <taxon>Pseudomonadati</taxon>
        <taxon>Pseudomonadota</taxon>
        <taxon>Gammaproteobacteria</taxon>
        <taxon>Alteromonadales</taxon>
        <taxon>Moritellaceae</taxon>
        <taxon>Moritella</taxon>
    </lineage>
</organism>
<evidence type="ECO:0000313" key="3">
    <source>
        <dbReference type="Proteomes" id="UP000183794"/>
    </source>
</evidence>
<protein>
    <recommendedName>
        <fullName evidence="4">Lipoprotein</fullName>
    </recommendedName>
</protein>
<dbReference type="GO" id="GO:0005509">
    <property type="term" value="F:calcium ion binding"/>
    <property type="evidence" value="ECO:0007669"/>
    <property type="project" value="InterPro"/>
</dbReference>
<dbReference type="OrthoDB" id="5592666at2"/>
<dbReference type="SUPFAM" id="SSF103647">
    <property type="entry name" value="TSP type-3 repeat"/>
    <property type="match status" value="1"/>
</dbReference>
<dbReference type="PROSITE" id="PS51257">
    <property type="entry name" value="PROKAR_LIPOPROTEIN"/>
    <property type="match status" value="1"/>
</dbReference>
<dbReference type="EMBL" id="FPLD01000091">
    <property type="protein sequence ID" value="SGZ08538.1"/>
    <property type="molecule type" value="Genomic_DNA"/>
</dbReference>
<feature type="chain" id="PRO_5013154226" description="Lipoprotein" evidence="1">
    <location>
        <begin position="20"/>
        <end position="1072"/>
    </location>
</feature>